<evidence type="ECO:0000256" key="4">
    <source>
        <dbReference type="RuleBase" id="RU361187"/>
    </source>
</evidence>
<dbReference type="GO" id="GO:0005975">
    <property type="term" value="P:carbohydrate metabolic process"/>
    <property type="evidence" value="ECO:0007669"/>
    <property type="project" value="InterPro"/>
</dbReference>
<evidence type="ECO:0000313" key="5">
    <source>
        <dbReference type="EMBL" id="WOC33106.1"/>
    </source>
</evidence>
<keyword evidence="6" id="KW-1185">Reference proteome</keyword>
<organism evidence="5 6">
    <name type="scientific">Caproicibacterium argilliputei</name>
    <dbReference type="NCBI Taxonomy" id="3030016"/>
    <lineage>
        <taxon>Bacteria</taxon>
        <taxon>Bacillati</taxon>
        <taxon>Bacillota</taxon>
        <taxon>Clostridia</taxon>
        <taxon>Eubacteriales</taxon>
        <taxon>Oscillospiraceae</taxon>
        <taxon>Caproicibacterium</taxon>
    </lineage>
</organism>
<evidence type="ECO:0000256" key="2">
    <source>
        <dbReference type="ARBA" id="ARBA00022801"/>
    </source>
</evidence>
<accession>A0AA97H215</accession>
<dbReference type="PANTHER" id="PTHR22925">
    <property type="entry name" value="GLYCOSYL HYDROLASE 43 FAMILY MEMBER"/>
    <property type="match status" value="1"/>
</dbReference>
<comment type="similarity">
    <text evidence="1 4">Belongs to the glycosyl hydrolase 43 family.</text>
</comment>
<dbReference type="Proteomes" id="UP001300604">
    <property type="component" value="Chromosome"/>
</dbReference>
<sequence>MAQKLLNGQPWYDTDGNPLHAHGGCMLKAAGTFYWYGENRTGNRYVSLYSSEDLQNWRFRGDVLTADSPTAAHRVRTECRLRNDDGTKKNIERPKVLYNPRTRQYVMWMHVENGKDYREAACGIAVSDTPDGTFTYLGSFAPFGCMSRDCTLFAESDGTAYFLSTARDNADLHIYRLADDYLNVDALVNRLWPGEYREAPAVMKRNGRYYLFTSFCTGWAPNQCRYAVADSMDGRWSTLTDIGDATTFRSQPAFLLQTADTCYYVGDRWNAEDYNGSRYVVLPLTFTADGVPQLTYTDFAFTP</sequence>
<dbReference type="CDD" id="cd18822">
    <property type="entry name" value="GH43_CtGH43-like"/>
    <property type="match status" value="1"/>
</dbReference>
<dbReference type="Pfam" id="PF04616">
    <property type="entry name" value="Glyco_hydro_43"/>
    <property type="match status" value="1"/>
</dbReference>
<dbReference type="AlphaFoldDB" id="A0AA97H215"/>
<reference evidence="5 6" key="1">
    <citation type="submission" date="2024-06" db="EMBL/GenBank/DDBJ databases">
        <title>Caproicibacterium argilliputei sp. nov, a novel caproic acid producing anaerobic bacterium isolated from pit mud.</title>
        <authorList>
            <person name="Xia S."/>
        </authorList>
    </citation>
    <scope>NUCLEOTIDE SEQUENCE [LARGE SCALE GENOMIC DNA]</scope>
    <source>
        <strain evidence="5 6">ZCY20-5</strain>
    </source>
</reference>
<dbReference type="SUPFAM" id="SSF75005">
    <property type="entry name" value="Arabinanase/levansucrase/invertase"/>
    <property type="match status" value="1"/>
</dbReference>
<evidence type="ECO:0000256" key="3">
    <source>
        <dbReference type="ARBA" id="ARBA00023295"/>
    </source>
</evidence>
<evidence type="ECO:0000256" key="1">
    <source>
        <dbReference type="ARBA" id="ARBA00009865"/>
    </source>
</evidence>
<proteinExistence type="inferred from homology"/>
<dbReference type="RefSeq" id="WP_316935106.1">
    <property type="nucleotide sequence ID" value="NZ_CP135996.1"/>
</dbReference>
<dbReference type="InterPro" id="IPR006710">
    <property type="entry name" value="Glyco_hydro_43"/>
</dbReference>
<protein>
    <submittedName>
        <fullName evidence="5">Family 43 glycosylhydrolase</fullName>
    </submittedName>
</protein>
<dbReference type="GO" id="GO:0004553">
    <property type="term" value="F:hydrolase activity, hydrolyzing O-glycosyl compounds"/>
    <property type="evidence" value="ECO:0007669"/>
    <property type="project" value="InterPro"/>
</dbReference>
<reference evidence="6" key="2">
    <citation type="submission" date="2024-06" db="EMBL/GenBank/DDBJ databases">
        <title>Caproicibacterium argilliputei sp. nov, a novel caproic acid producing anaerobic bacterium isolated from pit mud.</title>
        <authorList>
            <person name="Zeng C."/>
        </authorList>
    </citation>
    <scope>NUCLEOTIDE SEQUENCE [LARGE SCALE GENOMIC DNA]</scope>
    <source>
        <strain evidence="6">ZCY20-5</strain>
    </source>
</reference>
<dbReference type="InterPro" id="IPR023296">
    <property type="entry name" value="Glyco_hydro_beta-prop_sf"/>
</dbReference>
<name>A0AA97H215_9FIRM</name>
<evidence type="ECO:0000313" key="6">
    <source>
        <dbReference type="Proteomes" id="UP001300604"/>
    </source>
</evidence>
<dbReference type="PANTHER" id="PTHR22925:SF3">
    <property type="entry name" value="GLYCOSYL HYDROLASE FAMILY PROTEIN 43"/>
    <property type="match status" value="1"/>
</dbReference>
<gene>
    <name evidence="5" type="ORF">PXC00_04290</name>
</gene>
<dbReference type="EMBL" id="CP135996">
    <property type="protein sequence ID" value="WOC33106.1"/>
    <property type="molecule type" value="Genomic_DNA"/>
</dbReference>
<dbReference type="Gene3D" id="2.115.10.20">
    <property type="entry name" value="Glycosyl hydrolase domain, family 43"/>
    <property type="match status" value="1"/>
</dbReference>
<dbReference type="KEGG" id="carl:PXC00_04290"/>
<keyword evidence="3 4" id="KW-0326">Glycosidase</keyword>
<reference evidence="6" key="3">
    <citation type="submission" date="2024-06" db="EMBL/GenBank/DDBJ databases">
        <authorList>
            <person name="Zeng C."/>
        </authorList>
    </citation>
    <scope>NUCLEOTIDE SEQUENCE [LARGE SCALE GENOMIC DNA]</scope>
    <source>
        <strain evidence="6">ZCY20-5</strain>
    </source>
</reference>
<keyword evidence="2 4" id="KW-0378">Hydrolase</keyword>